<gene>
    <name evidence="3" type="ORF">OS889_14240</name>
</gene>
<dbReference type="Pfam" id="PF00117">
    <property type="entry name" value="GATase"/>
    <property type="match status" value="1"/>
</dbReference>
<dbReference type="Gene3D" id="3.40.50.880">
    <property type="match status" value="1"/>
</dbReference>
<dbReference type="PANTHER" id="PTHR42695">
    <property type="entry name" value="GLUTAMINE AMIDOTRANSFERASE YLR126C-RELATED"/>
    <property type="match status" value="1"/>
</dbReference>
<reference evidence="3 4" key="1">
    <citation type="submission" date="2024-08" db="EMBL/GenBank/DDBJ databases">
        <title>Halobellus sp. MBLA0158 whole genome sequence.</title>
        <authorList>
            <person name="Hwang C.Y."/>
            <person name="Cho E.-S."/>
            <person name="Seo M.-J."/>
        </authorList>
    </citation>
    <scope>NUCLEOTIDE SEQUENCE [LARGE SCALE GENOMIC DNA]</scope>
    <source>
        <strain evidence="3 4">MBLA0158</strain>
    </source>
</reference>
<evidence type="ECO:0000259" key="2">
    <source>
        <dbReference type="Pfam" id="PF00117"/>
    </source>
</evidence>
<dbReference type="RefSeq" id="WP_372390863.1">
    <property type="nucleotide sequence ID" value="NZ_JBGNYA010000001.1"/>
</dbReference>
<protein>
    <submittedName>
        <fullName evidence="3">Type 1 glutamine amidotransferase</fullName>
    </submittedName>
</protein>
<feature type="compositionally biased region" description="Basic and acidic residues" evidence="1">
    <location>
        <begin position="46"/>
        <end position="59"/>
    </location>
</feature>
<name>A0ABD5ME22_9EURY</name>
<dbReference type="InterPro" id="IPR017926">
    <property type="entry name" value="GATASE"/>
</dbReference>
<dbReference type="SUPFAM" id="SSF52317">
    <property type="entry name" value="Class I glutamine amidotransferase-like"/>
    <property type="match status" value="1"/>
</dbReference>
<dbReference type="PROSITE" id="PS51273">
    <property type="entry name" value="GATASE_TYPE_1"/>
    <property type="match status" value="1"/>
</dbReference>
<dbReference type="AlphaFoldDB" id="A0ABD5ME22"/>
<dbReference type="EMBL" id="JBGNYA010000001">
    <property type="protein sequence ID" value="MFA1612157.1"/>
    <property type="molecule type" value="Genomic_DNA"/>
</dbReference>
<proteinExistence type="predicted"/>
<feature type="compositionally biased region" description="Basic and acidic residues" evidence="1">
    <location>
        <begin position="1"/>
        <end position="32"/>
    </location>
</feature>
<sequence length="286" mass="31977">MRTEIGDRDRETMRADADGDPNGDEKGNDRHTSGGADDSATEGTSIEERRPSEPQGDRPRIALLNAAQLAEPTRRNFRRVLDADLTAFHAPSGELPESLRYDGVVITGSWASVYWDREWIGRLKAWIGDAVEAGVPTLGVCYGHQLLADVLGGRVASMDEYELGYRTVEQDGENRLLDGLDETFTVFTSHSDRVVEAPPGATVFARNDYGIHGFRRGRVFGVQFHPEYDPEMAERVTRRKDDQLPDERIRSVLDGITPANYAAAREATRLFDNFTEYVLDASRRTE</sequence>
<comment type="caution">
    <text evidence="3">The sequence shown here is derived from an EMBL/GenBank/DDBJ whole genome shotgun (WGS) entry which is preliminary data.</text>
</comment>
<dbReference type="InterPro" id="IPR044992">
    <property type="entry name" value="ChyE-like"/>
</dbReference>
<feature type="region of interest" description="Disordered" evidence="1">
    <location>
        <begin position="1"/>
        <end position="59"/>
    </location>
</feature>
<accession>A0ABD5ME22</accession>
<keyword evidence="3" id="KW-0315">Glutamine amidotransferase</keyword>
<evidence type="ECO:0000313" key="4">
    <source>
        <dbReference type="Proteomes" id="UP001570511"/>
    </source>
</evidence>
<dbReference type="CDD" id="cd01741">
    <property type="entry name" value="GATase1_1"/>
    <property type="match status" value="1"/>
</dbReference>
<evidence type="ECO:0000313" key="3">
    <source>
        <dbReference type="EMBL" id="MFA1612157.1"/>
    </source>
</evidence>
<evidence type="ECO:0000256" key="1">
    <source>
        <dbReference type="SAM" id="MobiDB-lite"/>
    </source>
</evidence>
<dbReference type="Proteomes" id="UP001570511">
    <property type="component" value="Unassembled WGS sequence"/>
</dbReference>
<feature type="domain" description="Glutamine amidotransferase" evidence="2">
    <location>
        <begin position="97"/>
        <end position="232"/>
    </location>
</feature>
<dbReference type="PANTHER" id="PTHR42695:SF5">
    <property type="entry name" value="GLUTAMINE AMIDOTRANSFERASE YLR126C-RELATED"/>
    <property type="match status" value="1"/>
</dbReference>
<keyword evidence="4" id="KW-1185">Reference proteome</keyword>
<organism evidence="3 4">
    <name type="scientific">Halobellus rubicundus</name>
    <dbReference type="NCBI Taxonomy" id="2996466"/>
    <lineage>
        <taxon>Archaea</taxon>
        <taxon>Methanobacteriati</taxon>
        <taxon>Methanobacteriota</taxon>
        <taxon>Stenosarchaea group</taxon>
        <taxon>Halobacteria</taxon>
        <taxon>Halobacteriales</taxon>
        <taxon>Haloferacaceae</taxon>
        <taxon>Halobellus</taxon>
    </lineage>
</organism>
<dbReference type="InterPro" id="IPR029062">
    <property type="entry name" value="Class_I_gatase-like"/>
</dbReference>